<evidence type="ECO:0000256" key="5">
    <source>
        <dbReference type="SAM" id="Phobius"/>
    </source>
</evidence>
<dbReference type="InterPro" id="IPR036259">
    <property type="entry name" value="MFS_trans_sf"/>
</dbReference>
<dbReference type="PANTHER" id="PTHR21576">
    <property type="entry name" value="UNCHARACTERIZED NODULIN-LIKE PROTEIN"/>
    <property type="match status" value="1"/>
</dbReference>
<feature type="transmembrane region" description="Helical" evidence="5">
    <location>
        <begin position="56"/>
        <end position="77"/>
    </location>
</feature>
<feature type="domain" description="Nodulin-like" evidence="6">
    <location>
        <begin position="57"/>
        <end position="244"/>
    </location>
</feature>
<feature type="domain" description="Nodulin-like" evidence="6">
    <location>
        <begin position="15"/>
        <end position="56"/>
    </location>
</feature>
<feature type="transmembrane region" description="Helical" evidence="5">
    <location>
        <begin position="226"/>
        <end position="249"/>
    </location>
</feature>
<dbReference type="AlphaFoldDB" id="A0AA41SE00"/>
<protein>
    <recommendedName>
        <fullName evidence="6">Nodulin-like domain-containing protein</fullName>
    </recommendedName>
</protein>
<dbReference type="GO" id="GO:0016020">
    <property type="term" value="C:membrane"/>
    <property type="evidence" value="ECO:0007669"/>
    <property type="project" value="UniProtKB-SubCell"/>
</dbReference>
<evidence type="ECO:0000256" key="4">
    <source>
        <dbReference type="ARBA" id="ARBA00023136"/>
    </source>
</evidence>
<dbReference type="PANTHER" id="PTHR21576:SF73">
    <property type="entry name" value="F1C9.29 PROTEIN-RELATED"/>
    <property type="match status" value="1"/>
</dbReference>
<proteinExistence type="predicted"/>
<keyword evidence="2 5" id="KW-0812">Transmembrane</keyword>
<evidence type="ECO:0000256" key="2">
    <source>
        <dbReference type="ARBA" id="ARBA00022692"/>
    </source>
</evidence>
<gene>
    <name evidence="7" type="ORF">MKW94_015245</name>
</gene>
<comment type="caution">
    <text evidence="7">The sequence shown here is derived from an EMBL/GenBank/DDBJ whole genome shotgun (WGS) entry which is preliminary data.</text>
</comment>
<dbReference type="SUPFAM" id="SSF103473">
    <property type="entry name" value="MFS general substrate transporter"/>
    <property type="match status" value="1"/>
</dbReference>
<dbReference type="InterPro" id="IPR010658">
    <property type="entry name" value="Nodulin-like"/>
</dbReference>
<feature type="transmembrane region" description="Helical" evidence="5">
    <location>
        <begin position="196"/>
        <end position="214"/>
    </location>
</feature>
<evidence type="ECO:0000256" key="1">
    <source>
        <dbReference type="ARBA" id="ARBA00004141"/>
    </source>
</evidence>
<evidence type="ECO:0000256" key="3">
    <source>
        <dbReference type="ARBA" id="ARBA00022989"/>
    </source>
</evidence>
<comment type="subcellular location">
    <subcellularLocation>
        <location evidence="1">Membrane</location>
        <topology evidence="1">Multi-pass membrane protein</topology>
    </subcellularLocation>
</comment>
<feature type="transmembrane region" description="Helical" evidence="5">
    <location>
        <begin position="129"/>
        <end position="149"/>
    </location>
</feature>
<dbReference type="EMBL" id="JAJJMA010135573">
    <property type="protein sequence ID" value="MCL7033536.1"/>
    <property type="molecule type" value="Genomic_DNA"/>
</dbReference>
<dbReference type="Pfam" id="PF06813">
    <property type="entry name" value="Nodulin-like"/>
    <property type="match status" value="2"/>
</dbReference>
<evidence type="ECO:0000259" key="6">
    <source>
        <dbReference type="Pfam" id="PF06813"/>
    </source>
</evidence>
<accession>A0AA41SE00</accession>
<organism evidence="7 8">
    <name type="scientific">Papaver nudicaule</name>
    <name type="common">Iceland poppy</name>
    <dbReference type="NCBI Taxonomy" id="74823"/>
    <lineage>
        <taxon>Eukaryota</taxon>
        <taxon>Viridiplantae</taxon>
        <taxon>Streptophyta</taxon>
        <taxon>Embryophyta</taxon>
        <taxon>Tracheophyta</taxon>
        <taxon>Spermatophyta</taxon>
        <taxon>Magnoliopsida</taxon>
        <taxon>Ranunculales</taxon>
        <taxon>Papaveraceae</taxon>
        <taxon>Papaveroideae</taxon>
        <taxon>Papaver</taxon>
    </lineage>
</organism>
<keyword evidence="4 5" id="KW-0472">Membrane</keyword>
<evidence type="ECO:0000313" key="8">
    <source>
        <dbReference type="Proteomes" id="UP001177140"/>
    </source>
</evidence>
<feature type="transmembrane region" description="Helical" evidence="5">
    <location>
        <begin position="89"/>
        <end position="108"/>
    </location>
</feature>
<sequence>MNRLRAKLEAFYNSKWLVFVAAMWVQSVAGSGYLFESISPVIKSSLNYNQKQISRLVLPIWGGLFVGVIQNLLGYGWVWLIVTHRVPTLPLWGMCILVFVGTNGETYFNTSALVSSVQNFPKSRGPVVGILKGFVGLGGAIMTQVYALIYDPDHAGIIFMVAVGPTMVVVALMFIVRPIGGGHKQVRPSDASSFTFIYSVCLVLAAYLMGVMLVEDLFAPSHNVIVIFTVLLFVLLVIPIVIPVSLTFFSSRRSPNEEFLLPKTPKQEPTSSSQDLKNEVLFSELEDEKSSEEETICVNERKKRIALLQV</sequence>
<feature type="non-terminal residue" evidence="7">
    <location>
        <position position="310"/>
    </location>
</feature>
<evidence type="ECO:0000313" key="7">
    <source>
        <dbReference type="EMBL" id="MCL7033536.1"/>
    </source>
</evidence>
<reference evidence="7" key="1">
    <citation type="submission" date="2022-03" db="EMBL/GenBank/DDBJ databases">
        <title>A functionally conserved STORR gene fusion in Papaver species that diverged 16.8 million years ago.</title>
        <authorList>
            <person name="Catania T."/>
        </authorList>
    </citation>
    <scope>NUCLEOTIDE SEQUENCE</scope>
    <source>
        <strain evidence="7">S-191538</strain>
    </source>
</reference>
<keyword evidence="3 5" id="KW-1133">Transmembrane helix</keyword>
<feature type="transmembrane region" description="Helical" evidence="5">
    <location>
        <begin position="155"/>
        <end position="176"/>
    </location>
</feature>
<name>A0AA41SE00_PAPNU</name>
<dbReference type="Proteomes" id="UP001177140">
    <property type="component" value="Unassembled WGS sequence"/>
</dbReference>
<keyword evidence="8" id="KW-1185">Reference proteome</keyword>